<feature type="compositionally biased region" description="Polar residues" evidence="1">
    <location>
        <begin position="57"/>
        <end position="66"/>
    </location>
</feature>
<dbReference type="AlphaFoldDB" id="A0A165H4T3"/>
<dbReference type="STRING" id="1353952.A0A165H4T3"/>
<gene>
    <name evidence="2" type="ORF">CALCODRAFT_222441</name>
</gene>
<dbReference type="PANTHER" id="PTHR37325:SF1">
    <property type="entry name" value="OXIDOREDUCTASE 21 KDA SUBUNIT, PUTATIVE (AFU_ORTHOLOGUE AFUA_4G05910)-RELATED"/>
    <property type="match status" value="1"/>
</dbReference>
<dbReference type="CDD" id="cd22849">
    <property type="entry name" value="NuzM"/>
    <property type="match status" value="1"/>
</dbReference>
<dbReference type="Proteomes" id="UP000076842">
    <property type="component" value="Unassembled WGS sequence"/>
</dbReference>
<protein>
    <submittedName>
        <fullName evidence="2">21 kDa subunit of NADH dehydrogenase</fullName>
    </submittedName>
</protein>
<dbReference type="PANTHER" id="PTHR37325">
    <property type="entry name" value="OXIDOREDUCTASE 21 KDA SUBUNIT, PUTATIVE (AFU_ORTHOLOGUE AFUA_4G05910)-RELATED"/>
    <property type="match status" value="1"/>
</dbReference>
<proteinExistence type="predicted"/>
<organism evidence="2 3">
    <name type="scientific">Calocera cornea HHB12733</name>
    <dbReference type="NCBI Taxonomy" id="1353952"/>
    <lineage>
        <taxon>Eukaryota</taxon>
        <taxon>Fungi</taxon>
        <taxon>Dikarya</taxon>
        <taxon>Basidiomycota</taxon>
        <taxon>Agaricomycotina</taxon>
        <taxon>Dacrymycetes</taxon>
        <taxon>Dacrymycetales</taxon>
        <taxon>Dacrymycetaceae</taxon>
        <taxon>Calocera</taxon>
    </lineage>
</organism>
<feature type="region of interest" description="Disordered" evidence="1">
    <location>
        <begin position="147"/>
        <end position="172"/>
    </location>
</feature>
<keyword evidence="3" id="KW-1185">Reference proteome</keyword>
<dbReference type="InterPro" id="IPR016813">
    <property type="entry name" value="NADH_Ub_cplx-1_21kDa"/>
</dbReference>
<dbReference type="InParanoid" id="A0A165H4T3"/>
<evidence type="ECO:0000256" key="1">
    <source>
        <dbReference type="SAM" id="MobiDB-lite"/>
    </source>
</evidence>
<feature type="region of interest" description="Disordered" evidence="1">
    <location>
        <begin position="107"/>
        <end position="126"/>
    </location>
</feature>
<feature type="region of interest" description="Disordered" evidence="1">
    <location>
        <begin position="40"/>
        <end position="70"/>
    </location>
</feature>
<accession>A0A165H4T3</accession>
<name>A0A165H4T3_9BASI</name>
<evidence type="ECO:0000313" key="2">
    <source>
        <dbReference type="EMBL" id="KZT58862.1"/>
    </source>
</evidence>
<dbReference type="PIRSF" id="PIRSF022976">
    <property type="entry name" value="NADH_Oxi_21kDa"/>
    <property type="match status" value="1"/>
</dbReference>
<dbReference type="EMBL" id="KV423946">
    <property type="protein sequence ID" value="KZT58862.1"/>
    <property type="molecule type" value="Genomic_DNA"/>
</dbReference>
<reference evidence="2 3" key="1">
    <citation type="journal article" date="2016" name="Mol. Biol. Evol.">
        <title>Comparative Genomics of Early-Diverging Mushroom-Forming Fungi Provides Insights into the Origins of Lignocellulose Decay Capabilities.</title>
        <authorList>
            <person name="Nagy L.G."/>
            <person name="Riley R."/>
            <person name="Tritt A."/>
            <person name="Adam C."/>
            <person name="Daum C."/>
            <person name="Floudas D."/>
            <person name="Sun H."/>
            <person name="Yadav J.S."/>
            <person name="Pangilinan J."/>
            <person name="Larsson K.H."/>
            <person name="Matsuura K."/>
            <person name="Barry K."/>
            <person name="Labutti K."/>
            <person name="Kuo R."/>
            <person name="Ohm R.A."/>
            <person name="Bhattacharya S.S."/>
            <person name="Shirouzu T."/>
            <person name="Yoshinaga Y."/>
            <person name="Martin F.M."/>
            <person name="Grigoriev I.V."/>
            <person name="Hibbett D.S."/>
        </authorList>
    </citation>
    <scope>NUCLEOTIDE SEQUENCE [LARGE SCALE GENOMIC DNA]</scope>
    <source>
        <strain evidence="2 3">HHB12733</strain>
    </source>
</reference>
<sequence>MAAKHFADPTKYHLAPHGFWKRFRDATVLNPNISSGLPIASLNRYPQPGSRPEKYATPTTKASDPAQNPYHRRDFRRAYPQLSTISQQTMTSLLLQTPVLAAIHSPEAAAEAEKETPGATQLPVPLPETLPDLTVALQELSEKEKLFDAAKQRLPPQPPRVRKWKGMQPGEVVPRDPHAYFPMELFK</sequence>
<dbReference type="OrthoDB" id="10261524at2759"/>
<evidence type="ECO:0000313" key="3">
    <source>
        <dbReference type="Proteomes" id="UP000076842"/>
    </source>
</evidence>